<comment type="similarity">
    <text evidence="1">Belongs to the SufE family.</text>
</comment>
<feature type="domain" description="Fe-S metabolism associated" evidence="2">
    <location>
        <begin position="29"/>
        <end position="146"/>
    </location>
</feature>
<gene>
    <name evidence="3" type="ORF">JYB85_14055</name>
</gene>
<dbReference type="Gene3D" id="3.90.1010.10">
    <property type="match status" value="1"/>
</dbReference>
<dbReference type="EMBL" id="CP071502">
    <property type="protein sequence ID" value="QSX36410.1"/>
    <property type="molecule type" value="Genomic_DNA"/>
</dbReference>
<dbReference type="InterPro" id="IPR003808">
    <property type="entry name" value="Fe-S_metab-assoc_dom"/>
</dbReference>
<dbReference type="PANTHER" id="PTHR43597">
    <property type="entry name" value="SULFUR ACCEPTOR PROTEIN CSDE"/>
    <property type="match status" value="1"/>
</dbReference>
<evidence type="ECO:0000256" key="1">
    <source>
        <dbReference type="ARBA" id="ARBA00010282"/>
    </source>
</evidence>
<proteinExistence type="inferred from homology"/>
<evidence type="ECO:0000313" key="4">
    <source>
        <dbReference type="Proteomes" id="UP000663207"/>
    </source>
</evidence>
<protein>
    <submittedName>
        <fullName evidence="3">SufE family protein</fullName>
    </submittedName>
</protein>
<accession>A0ABX7R0L3</accession>
<sequence length="154" mass="17138">MTNVAPRAEHFITGYEHSRDALHTLATSVAAAPNWQEKYRQLMQAGKLLPAFEQIWQTEDARVRGCESAAWLWHYHQEGKHYFLADSDARIVKGLIALLLAALNGHSGSEIAQFDAIQYFDSLGLGGQLSPSRTNGLYALVTQIKTQANKEETP</sequence>
<evidence type="ECO:0000313" key="3">
    <source>
        <dbReference type="EMBL" id="QSX36410.1"/>
    </source>
</evidence>
<name>A0ABX7R0L3_9GAMM</name>
<dbReference type="Proteomes" id="UP000663207">
    <property type="component" value="Chromosome"/>
</dbReference>
<dbReference type="Pfam" id="PF02657">
    <property type="entry name" value="SufE"/>
    <property type="match status" value="1"/>
</dbReference>
<keyword evidence="4" id="KW-1185">Reference proteome</keyword>
<reference evidence="3 4" key="1">
    <citation type="submission" date="2021-03" db="EMBL/GenBank/DDBJ databases">
        <title>Novel species identification of genus Shewanella.</title>
        <authorList>
            <person name="Liu G."/>
            <person name="Zhang Q."/>
        </authorList>
    </citation>
    <scope>NUCLEOTIDE SEQUENCE [LARGE SCALE GENOMIC DNA]</scope>
    <source>
        <strain evidence="3 4">FJAT-52962</strain>
    </source>
</reference>
<dbReference type="PANTHER" id="PTHR43597:SF5">
    <property type="entry name" value="SUFE-LIKE PROTEIN 2, CHLOROPLASTIC"/>
    <property type="match status" value="1"/>
</dbReference>
<dbReference type="SUPFAM" id="SSF82649">
    <property type="entry name" value="SufE/NifU"/>
    <property type="match status" value="1"/>
</dbReference>
<dbReference type="RefSeq" id="WP_207379785.1">
    <property type="nucleotide sequence ID" value="NZ_CP071502.1"/>
</dbReference>
<evidence type="ECO:0000259" key="2">
    <source>
        <dbReference type="Pfam" id="PF02657"/>
    </source>
</evidence>
<organism evidence="3 4">
    <name type="scientific">Shewanella sedimentimangrovi</name>
    <dbReference type="NCBI Taxonomy" id="2814293"/>
    <lineage>
        <taxon>Bacteria</taxon>
        <taxon>Pseudomonadati</taxon>
        <taxon>Pseudomonadota</taxon>
        <taxon>Gammaproteobacteria</taxon>
        <taxon>Alteromonadales</taxon>
        <taxon>Shewanellaceae</taxon>
        <taxon>Shewanella</taxon>
    </lineage>
</organism>